<comment type="caution">
    <text evidence="1">The sequence shown here is derived from an EMBL/GenBank/DDBJ whole genome shotgun (WGS) entry which is preliminary data.</text>
</comment>
<dbReference type="AlphaFoldDB" id="A0A8H6U0Y5"/>
<protein>
    <submittedName>
        <fullName evidence="1">Uncharacterized protein</fullName>
    </submittedName>
</protein>
<reference evidence="1" key="1">
    <citation type="submission" date="2020-05" db="EMBL/GenBank/DDBJ databases">
        <title>Mycena genomes resolve the evolution of fungal bioluminescence.</title>
        <authorList>
            <person name="Tsai I.J."/>
        </authorList>
    </citation>
    <scope>NUCLEOTIDE SEQUENCE</scope>
    <source>
        <strain evidence="1">CCC161011</strain>
    </source>
</reference>
<dbReference type="OrthoDB" id="3065232at2759"/>
<dbReference type="InterPro" id="IPR009027">
    <property type="entry name" value="Ribosomal_bL9/RNase_H1_N"/>
</dbReference>
<name>A0A8H6U0Y5_9AGAR</name>
<dbReference type="EMBL" id="JACAZI010000039">
    <property type="protein sequence ID" value="KAF7326886.1"/>
    <property type="molecule type" value="Genomic_DNA"/>
</dbReference>
<accession>A0A8H6U0Y5</accession>
<evidence type="ECO:0000313" key="1">
    <source>
        <dbReference type="EMBL" id="KAF7326886.1"/>
    </source>
</evidence>
<sequence length="100" mass="11343">MSDVVVPCVPDYWPDKRHFRGKEAHSADPNGWFFAVFKGRGPGVYTTMEQVNQCLRDFEGGVWAQAPTWDGIIAKWEQNCMRTHTHVIDLSPNSSVPSSY</sequence>
<gene>
    <name evidence="1" type="ORF">MVEN_02582500</name>
</gene>
<dbReference type="Proteomes" id="UP000620124">
    <property type="component" value="Unassembled WGS sequence"/>
</dbReference>
<dbReference type="SUPFAM" id="SSF55658">
    <property type="entry name" value="L9 N-domain-like"/>
    <property type="match status" value="1"/>
</dbReference>
<organism evidence="1 2">
    <name type="scientific">Mycena venus</name>
    <dbReference type="NCBI Taxonomy" id="2733690"/>
    <lineage>
        <taxon>Eukaryota</taxon>
        <taxon>Fungi</taxon>
        <taxon>Dikarya</taxon>
        <taxon>Basidiomycota</taxon>
        <taxon>Agaricomycotina</taxon>
        <taxon>Agaricomycetes</taxon>
        <taxon>Agaricomycetidae</taxon>
        <taxon>Agaricales</taxon>
        <taxon>Marasmiineae</taxon>
        <taxon>Mycenaceae</taxon>
        <taxon>Mycena</taxon>
    </lineage>
</organism>
<keyword evidence="2" id="KW-1185">Reference proteome</keyword>
<evidence type="ECO:0000313" key="2">
    <source>
        <dbReference type="Proteomes" id="UP000620124"/>
    </source>
</evidence>
<proteinExistence type="predicted"/>